<dbReference type="Proteomes" id="UP001162162">
    <property type="component" value="Unassembled WGS sequence"/>
</dbReference>
<evidence type="ECO:0000256" key="1">
    <source>
        <dbReference type="SAM" id="MobiDB-lite"/>
    </source>
</evidence>
<reference evidence="2" key="1">
    <citation type="journal article" date="2023" name="Insect Mol. Biol.">
        <title>Genome sequencing provides insights into the evolution of gene families encoding plant cell wall-degrading enzymes in longhorned beetles.</title>
        <authorList>
            <person name="Shin N.R."/>
            <person name="Okamura Y."/>
            <person name="Kirsch R."/>
            <person name="Pauchet Y."/>
        </authorList>
    </citation>
    <scope>NUCLEOTIDE SEQUENCE</scope>
    <source>
        <strain evidence="2">AMC_N1</strain>
    </source>
</reference>
<comment type="caution">
    <text evidence="2">The sequence shown here is derived from an EMBL/GenBank/DDBJ whole genome shotgun (WGS) entry which is preliminary data.</text>
</comment>
<accession>A0AAV8YZL1</accession>
<evidence type="ECO:0000313" key="2">
    <source>
        <dbReference type="EMBL" id="KAJ8957131.1"/>
    </source>
</evidence>
<organism evidence="2 3">
    <name type="scientific">Aromia moschata</name>
    <dbReference type="NCBI Taxonomy" id="1265417"/>
    <lineage>
        <taxon>Eukaryota</taxon>
        <taxon>Metazoa</taxon>
        <taxon>Ecdysozoa</taxon>
        <taxon>Arthropoda</taxon>
        <taxon>Hexapoda</taxon>
        <taxon>Insecta</taxon>
        <taxon>Pterygota</taxon>
        <taxon>Neoptera</taxon>
        <taxon>Endopterygota</taxon>
        <taxon>Coleoptera</taxon>
        <taxon>Polyphaga</taxon>
        <taxon>Cucujiformia</taxon>
        <taxon>Chrysomeloidea</taxon>
        <taxon>Cerambycidae</taxon>
        <taxon>Cerambycinae</taxon>
        <taxon>Callichromatini</taxon>
        <taxon>Aromia</taxon>
    </lineage>
</organism>
<sequence>MHKLLTPCILYIRMNFFPVLRTALTLPDNVPEPAYAQHHPGAGEQNILRRRLNRDGFAT</sequence>
<name>A0AAV8YZL1_9CUCU</name>
<dbReference type="AlphaFoldDB" id="A0AAV8YZL1"/>
<feature type="region of interest" description="Disordered" evidence="1">
    <location>
        <begin position="36"/>
        <end position="59"/>
    </location>
</feature>
<dbReference type="EMBL" id="JAPWTK010000025">
    <property type="protein sequence ID" value="KAJ8957131.1"/>
    <property type="molecule type" value="Genomic_DNA"/>
</dbReference>
<proteinExistence type="predicted"/>
<evidence type="ECO:0000313" key="3">
    <source>
        <dbReference type="Proteomes" id="UP001162162"/>
    </source>
</evidence>
<gene>
    <name evidence="2" type="ORF">NQ318_007347</name>
</gene>
<protein>
    <submittedName>
        <fullName evidence="2">Uncharacterized protein</fullName>
    </submittedName>
</protein>
<keyword evidence="3" id="KW-1185">Reference proteome</keyword>